<organism evidence="2 3">
    <name type="scientific">Streptococcus pneumoniae</name>
    <dbReference type="NCBI Taxonomy" id="1313"/>
    <lineage>
        <taxon>Bacteria</taxon>
        <taxon>Bacillati</taxon>
        <taxon>Bacillota</taxon>
        <taxon>Bacilli</taxon>
        <taxon>Lactobacillales</taxon>
        <taxon>Streptococcaceae</taxon>
        <taxon>Streptococcus</taxon>
    </lineage>
</organism>
<sequence>MDYKVGFTEQARQNLDDIFIYYSTKFSENIAKKVITRLQQTSNLLTFSPEGGINFDHKIGYSLYPGNTLRMIFSKQYLLFYLIHEKKVHILRIINSRTDYLNQLDHLFRNRPITKYIEKSPD</sequence>
<reference evidence="2 3" key="1">
    <citation type="submission" date="2015-03" db="EMBL/GenBank/DDBJ databases">
        <authorList>
            <consortium name="Pathogen Informatics"/>
            <person name="Murphy D."/>
        </authorList>
    </citation>
    <scope>NUCLEOTIDE SEQUENCE [LARGE SCALE GENOMIC DNA]</scope>
    <source>
        <strain evidence="3">type strain: N</strain>
    </source>
</reference>
<accession>A0AA87C7F0</accession>
<protein>
    <submittedName>
        <fullName evidence="2">Plasmid stabilization system protein</fullName>
    </submittedName>
</protein>
<dbReference type="AlphaFoldDB" id="A0AA87C7F0"/>
<gene>
    <name evidence="2" type="ORF">ERS019486_01548</name>
</gene>
<keyword evidence="1" id="KW-1277">Toxin-antitoxin system</keyword>
<comment type="caution">
    <text evidence="2">The sequence shown here is derived from an EMBL/GenBank/DDBJ whole genome shotgun (WGS) entry which is preliminary data.</text>
</comment>
<evidence type="ECO:0000313" key="2">
    <source>
        <dbReference type="EMBL" id="CIS67415.1"/>
    </source>
</evidence>
<evidence type="ECO:0000313" key="3">
    <source>
        <dbReference type="Proteomes" id="UP000042745"/>
    </source>
</evidence>
<dbReference type="Proteomes" id="UP000042745">
    <property type="component" value="Unassembled WGS sequence"/>
</dbReference>
<dbReference type="InterPro" id="IPR007712">
    <property type="entry name" value="RelE/ParE_toxin"/>
</dbReference>
<name>A0AA87C7F0_STREE</name>
<proteinExistence type="predicted"/>
<dbReference type="EMBL" id="CKGU01000024">
    <property type="protein sequence ID" value="CIS67415.1"/>
    <property type="molecule type" value="Genomic_DNA"/>
</dbReference>
<dbReference type="InterPro" id="IPR035093">
    <property type="entry name" value="RelE/ParE_toxin_dom_sf"/>
</dbReference>
<dbReference type="Gene3D" id="3.30.2310.20">
    <property type="entry name" value="RelE-like"/>
    <property type="match status" value="1"/>
</dbReference>
<dbReference type="Pfam" id="PF05016">
    <property type="entry name" value="ParE_toxin"/>
    <property type="match status" value="1"/>
</dbReference>
<evidence type="ECO:0000256" key="1">
    <source>
        <dbReference type="ARBA" id="ARBA00022649"/>
    </source>
</evidence>